<dbReference type="RefSeq" id="WP_067279742.1">
    <property type="nucleotide sequence ID" value="NZ_LOHS01000088.1"/>
</dbReference>
<evidence type="ECO:0008006" key="6">
    <source>
        <dbReference type="Google" id="ProtNLM"/>
    </source>
</evidence>
<dbReference type="STRING" id="1716141.STSP_40830"/>
<name>A0A177HQM4_9ACTN</name>
<keyword evidence="5" id="KW-1185">Reference proteome</keyword>
<organism evidence="4 5">
    <name type="scientific">Streptomyces jeddahensis</name>
    <dbReference type="NCBI Taxonomy" id="1716141"/>
    <lineage>
        <taxon>Bacteria</taxon>
        <taxon>Bacillati</taxon>
        <taxon>Actinomycetota</taxon>
        <taxon>Actinomycetes</taxon>
        <taxon>Kitasatosporales</taxon>
        <taxon>Streptomycetaceae</taxon>
        <taxon>Streptomyces</taxon>
    </lineage>
</organism>
<evidence type="ECO:0000256" key="2">
    <source>
        <dbReference type="ARBA" id="ARBA00023163"/>
    </source>
</evidence>
<gene>
    <name evidence="4" type="ORF">STSP_40830</name>
</gene>
<reference evidence="4 5" key="1">
    <citation type="submission" date="2015-12" db="EMBL/GenBank/DDBJ databases">
        <title>Genome sequence of Streptomyces sp. G25.</title>
        <authorList>
            <person name="Poehlein A."/>
            <person name="Roettig A."/>
            <person name="Hiessl S."/>
            <person name="Hauschild P."/>
            <person name="Schauer J."/>
            <person name="Madkour M.H."/>
            <person name="Al-Ansari A.M."/>
            <person name="Almakishah N.H."/>
            <person name="Steinbuechel A."/>
            <person name="Daniel R."/>
        </authorList>
    </citation>
    <scope>NUCLEOTIDE SEQUENCE [LARGE SCALE GENOMIC DNA]</scope>
    <source>
        <strain evidence="5">G25(2015)</strain>
    </source>
</reference>
<evidence type="ECO:0000313" key="4">
    <source>
        <dbReference type="EMBL" id="OAH12737.1"/>
    </source>
</evidence>
<dbReference type="InterPro" id="IPR041916">
    <property type="entry name" value="Anti_sigma_zinc_sf"/>
</dbReference>
<dbReference type="Proteomes" id="UP000077381">
    <property type="component" value="Unassembled WGS sequence"/>
</dbReference>
<dbReference type="OrthoDB" id="3522768at2"/>
<comment type="caution">
    <text evidence="4">The sequence shown here is derived from an EMBL/GenBank/DDBJ whole genome shotgun (WGS) entry which is preliminary data.</text>
</comment>
<sequence length="254" mass="26646">MSNDVTCETLREIGAELALGVLPGRERAEGVAHLDRCADCREYVEQLTLVGDGLIGLLPGSEPPVGFETRVARALTQASGAHEGRRLPGRGLGRAPRGFRGRRPGRLRLRVAAAAAALALVFGFGGWAVGTAIETWTAAPSQEAESPSGLLWADLTGAGPDRPQAGEIWAYAREPGWVYMSVDLDDAGISYSGKITCLLERTDGTTVKVGTFEVHDGYGYWGAPAPVDPSTLSGVRLTSADGTVLAVARFVAAS</sequence>
<proteinExistence type="predicted"/>
<keyword evidence="3" id="KW-0812">Transmembrane</keyword>
<feature type="transmembrane region" description="Helical" evidence="3">
    <location>
        <begin position="107"/>
        <end position="129"/>
    </location>
</feature>
<keyword evidence="3" id="KW-0472">Membrane</keyword>
<keyword evidence="2" id="KW-0804">Transcription</keyword>
<dbReference type="EMBL" id="LOHS01000088">
    <property type="protein sequence ID" value="OAH12737.1"/>
    <property type="molecule type" value="Genomic_DNA"/>
</dbReference>
<dbReference type="AlphaFoldDB" id="A0A177HQM4"/>
<keyword evidence="3" id="KW-1133">Transmembrane helix</keyword>
<evidence type="ECO:0000256" key="3">
    <source>
        <dbReference type="SAM" id="Phobius"/>
    </source>
</evidence>
<evidence type="ECO:0000256" key="1">
    <source>
        <dbReference type="ARBA" id="ARBA00023015"/>
    </source>
</evidence>
<dbReference type="Gene3D" id="1.10.10.1320">
    <property type="entry name" value="Anti-sigma factor, zinc-finger domain"/>
    <property type="match status" value="1"/>
</dbReference>
<evidence type="ECO:0000313" key="5">
    <source>
        <dbReference type="Proteomes" id="UP000077381"/>
    </source>
</evidence>
<accession>A0A177HQM4</accession>
<dbReference type="PATRIC" id="fig|1716141.3.peg.4296"/>
<protein>
    <recommendedName>
        <fullName evidence="6">Anti-sigma-L factor RslA</fullName>
    </recommendedName>
</protein>
<keyword evidence="1" id="KW-0805">Transcription regulation</keyword>